<reference evidence="4 5" key="1">
    <citation type="submission" date="2023-04" db="EMBL/GenBank/DDBJ databases">
        <title>A long-awaited taxogenomic arrangement of the family Halomonadaceae.</title>
        <authorList>
            <person name="De La Haba R."/>
            <person name="Chuvochina M."/>
            <person name="Wittouck S."/>
            <person name="Arahal D.R."/>
            <person name="Sanchez-Porro C."/>
            <person name="Hugenholtz P."/>
            <person name="Ventosa A."/>
        </authorList>
    </citation>
    <scope>NUCLEOTIDE SEQUENCE [LARGE SCALE GENOMIC DNA]</scope>
    <source>
        <strain evidence="4 5">DSM 22428</strain>
    </source>
</reference>
<evidence type="ECO:0000256" key="1">
    <source>
        <dbReference type="ARBA" id="ARBA00004953"/>
    </source>
</evidence>
<dbReference type="PANTHER" id="PTHR36925:SF1">
    <property type="entry name" value="COBALT-PRECORRIN-6A REDUCTASE"/>
    <property type="match status" value="1"/>
</dbReference>
<comment type="caution">
    <text evidence="4">The sequence shown here is derived from an EMBL/GenBank/DDBJ whole genome shotgun (WGS) entry which is preliminary data.</text>
</comment>
<dbReference type="NCBIfam" id="TIGR00715">
    <property type="entry name" value="precor6x_red"/>
    <property type="match status" value="1"/>
</dbReference>
<dbReference type="PANTHER" id="PTHR36925">
    <property type="entry name" value="COBALT-PRECORRIN-6A REDUCTASE"/>
    <property type="match status" value="1"/>
</dbReference>
<dbReference type="GO" id="GO:0016994">
    <property type="term" value="F:precorrin-6A reductase activity"/>
    <property type="evidence" value="ECO:0007669"/>
    <property type="project" value="UniProtKB-EC"/>
</dbReference>
<dbReference type="EC" id="1.3.1.54" evidence="4"/>
<evidence type="ECO:0000256" key="2">
    <source>
        <dbReference type="ARBA" id="ARBA00022573"/>
    </source>
</evidence>
<organism evidence="4 5">
    <name type="scientific">Larsenimonas suaedae</name>
    <dbReference type="NCBI Taxonomy" id="1851019"/>
    <lineage>
        <taxon>Bacteria</taxon>
        <taxon>Pseudomonadati</taxon>
        <taxon>Pseudomonadota</taxon>
        <taxon>Gammaproteobacteria</taxon>
        <taxon>Oceanospirillales</taxon>
        <taxon>Halomonadaceae</taxon>
        <taxon>Larsenimonas</taxon>
    </lineage>
</organism>
<dbReference type="InterPro" id="IPR003723">
    <property type="entry name" value="Precorrin-6x_reduct"/>
</dbReference>
<accession>A0ABU1GZ06</accession>
<dbReference type="Proteomes" id="UP001269375">
    <property type="component" value="Unassembled WGS sequence"/>
</dbReference>
<gene>
    <name evidence="4" type="primary">cobK</name>
    <name evidence="4" type="ORF">QC825_11990</name>
</gene>
<keyword evidence="3 4" id="KW-0560">Oxidoreductase</keyword>
<keyword evidence="5" id="KW-1185">Reference proteome</keyword>
<dbReference type="PROSITE" id="PS51014">
    <property type="entry name" value="COBK_CBIJ"/>
    <property type="match status" value="1"/>
</dbReference>
<evidence type="ECO:0000313" key="4">
    <source>
        <dbReference type="EMBL" id="MDR5896796.1"/>
    </source>
</evidence>
<dbReference type="RefSeq" id="WP_251590288.1">
    <property type="nucleotide sequence ID" value="NZ_JAMLJI010000001.1"/>
</dbReference>
<dbReference type="Pfam" id="PF02571">
    <property type="entry name" value="CbiJ"/>
    <property type="match status" value="1"/>
</dbReference>
<name>A0ABU1GZ06_9GAMM</name>
<proteinExistence type="predicted"/>
<comment type="pathway">
    <text evidence="1">Cofactor biosynthesis; adenosylcobalamin biosynthesis.</text>
</comment>
<keyword evidence="2" id="KW-0169">Cobalamin biosynthesis</keyword>
<dbReference type="EMBL" id="JARWAO010000006">
    <property type="protein sequence ID" value="MDR5896796.1"/>
    <property type="molecule type" value="Genomic_DNA"/>
</dbReference>
<evidence type="ECO:0000313" key="5">
    <source>
        <dbReference type="Proteomes" id="UP001269375"/>
    </source>
</evidence>
<evidence type="ECO:0000256" key="3">
    <source>
        <dbReference type="ARBA" id="ARBA00023002"/>
    </source>
</evidence>
<sequence length="256" mass="27846">MRALILGGTGDGRALADRLSGHGLDVLYSVAGRLTSARLPTCATRVGGFSSSDRDSLEGLAETLIQENITLVIDATHPFAARISATALVAAERLGLPCWQLRRPRWTPTPEDRWHEAEDLEALVSNLASYSRPFVTLGQSSLALVERLAPHQHALVRSAAELELPAPHRHVLDRGPFTTHKELDVMREYPCDALVTKHSGGETTEAKLLAARALGLPVFLLARPPLPEADRVFYSPAALARALILGRPTDEVQHDR</sequence>
<protein>
    <submittedName>
        <fullName evidence="4">Precorrin-6A reductase</fullName>
        <ecNumber evidence="4">1.3.1.54</ecNumber>
    </submittedName>
</protein>